<evidence type="ECO:0000313" key="2">
    <source>
        <dbReference type="EMBL" id="CAA9235132.1"/>
    </source>
</evidence>
<gene>
    <name evidence="2" type="ORF">AVDCRST_MAG56-1342</name>
</gene>
<name>A0A6J4HWT6_9SPHI</name>
<dbReference type="EMBL" id="CADCTQ010000110">
    <property type="protein sequence ID" value="CAA9235132.1"/>
    <property type="molecule type" value="Genomic_DNA"/>
</dbReference>
<organism evidence="2">
    <name type="scientific">uncultured Cytophagales bacterium</name>
    <dbReference type="NCBI Taxonomy" id="158755"/>
    <lineage>
        <taxon>Bacteria</taxon>
        <taxon>Pseudomonadati</taxon>
        <taxon>Bacteroidota</taxon>
        <taxon>Sphingobacteriia</taxon>
        <taxon>Sphingobacteriales</taxon>
        <taxon>environmental samples</taxon>
    </lineage>
</organism>
<reference evidence="2" key="1">
    <citation type="submission" date="2020-02" db="EMBL/GenBank/DDBJ databases">
        <authorList>
            <person name="Meier V. D."/>
        </authorList>
    </citation>
    <scope>NUCLEOTIDE SEQUENCE</scope>
    <source>
        <strain evidence="2">AVDCRST_MAG56</strain>
    </source>
</reference>
<sequence length="1576" mass="173888">MNRALRSWIGLAFLLLQCTNWVYGQRLGAYQASIEAPASQASLAIPLPVVRDFSRKTARQGVVTVRSDFGGQYQFGAKGKNKDFQLKVSFALEGKKAGAAPVALGTYAFTIDNDKPEGLVFRNLKEFSDDARPGGYAFDEVAMTRISVTDLRTGGSLAEARTRLTLHLSYDIAYGLDVQGMGGQIGTTATAPNPAVVTPKVLKFTWTPDRSYPNYEFQLLRLYNTGPAAADEKIINARVDWSKAVSLETESNVSSLQLTIGEGTGYYAWRVRPIGTYHGGRADSRDWGHWNAGTPAQGATLGLSPGSTPAGTFFFNETEANVNWIYSRTFTEENRVSESMTYANGLHQGRQTQTYQPSQNSTLTTQTVLDHMGRPALRTLPAPQPGPLSGYKQNFVQTPGGQLYTAGQFDANNNFRSPEQVRQDGGQFQYYSNVGVKPAGVDQYVPSAEGYPFTRTLYYNDGTGRVKEESGVGRTHMIGDQAQGMGRTVRTLYATPSEDELVALFGKEAPHHESVQKTITVDQNNTATVTYTSKEGNVIATAVTFMEQDNTDLLEPLGETEATRMPVKDQITKNVKTSEGFVSSKRLAFLEKTTLDLSYSIECKKLEGMCVDINLECGYKVTVIIHNVDDPGKDIVYEQNLSLKKEECTTATVNGITGQYRTVDFTTTPVELAPGTYVIEKKLTVSNDAKASVEKSQEKIDAQIKPLTDWISGSLKSVNCDQELLIFYKELIELANAVNSHALTENFELVCDGCPGRTVQLGDDFIEIYNDPNLRGQYKLSVFGENDKGQLVAIDKSGSGSLPVAVYVQTPCCNLKLDVRYTPPFQCPEEAEVKSGGKDKNGNGSIDVNPYYLSDGSKTEYFPDYEGYAIANLQECGWSLAEAKTIFYAHTRGWKEGDFNKMVHNMLTDKYTVDGTGVNAPAGTTAGTGGTTSSTTPADPCAPSTNGAKIAGTQYSCTELSKCWTNLVLILKDTYCPNAMLQLDQLGRNNGVSNEFDDNNQEDKSAHDKGFDDNFKGGFKLIKWLIKGKLSKRMRDMQAGVGGQGPVIAPPAYSFHLVQEFLNCTGYKFADILEPKKGADDLAYPAASGDNASIMGELGDFNKPNPKYNPLVQYPGWDNAIAEVKFNGAKLTTQELVEETVASPKRIKDLFPNIKHPLYAFKYFEYADGQFPDLELSVCYRDPNTCKDVNGNPVPCCFDERNNPVPCHFCGEGTVTCPYTHEKWNAGQRFTFYSLIKSYRQPPENWTDQEEIDCNWMSLARSWYRNPGTNPEFTLDYVSFEQFQKYFGRTPLVHESVNFASLEKDAAGNPVMKTAISFVERAGVQMRQECVSGCEGRKGEFRAAVRKMFEDRCYQIGGCKQSSDDNIVPEEDIEAIVERMVAQCQSQCAITTYTCKDVDCRLFNTSILTPGYNSRLSNLQLGVGGRVNASGQVVAGDCPPGTTAMQDCTEMLPGPNFSYSEYTKWLQATEWLADLDILSKCNEQGTYAGEGVPYTPHVLNAQTGQWQVQHHDVYNPQTRKWESRPFSALNCPANGDTFVPRDQYVVPTIQPPADADRLKTGDPVKSPKIGIKVTRQ</sequence>
<accession>A0A6J4HWT6</accession>
<proteinExistence type="predicted"/>
<evidence type="ECO:0000256" key="1">
    <source>
        <dbReference type="SAM" id="MobiDB-lite"/>
    </source>
</evidence>
<protein>
    <submittedName>
        <fullName evidence="2">Uncharacterized protein</fullName>
    </submittedName>
</protein>
<feature type="region of interest" description="Disordered" evidence="1">
    <location>
        <begin position="1551"/>
        <end position="1576"/>
    </location>
</feature>